<dbReference type="CDD" id="cd00842">
    <property type="entry name" value="MPP_ASMase"/>
    <property type="match status" value="1"/>
</dbReference>
<evidence type="ECO:0000256" key="10">
    <source>
        <dbReference type="SAM" id="SignalP"/>
    </source>
</evidence>
<keyword evidence="4" id="KW-0964">Secreted</keyword>
<dbReference type="InterPro" id="IPR045473">
    <property type="entry name" value="ASM_C"/>
</dbReference>
<evidence type="ECO:0000259" key="12">
    <source>
        <dbReference type="Pfam" id="PF19272"/>
    </source>
</evidence>
<evidence type="ECO:0000256" key="9">
    <source>
        <dbReference type="ARBA" id="ARBA00023180"/>
    </source>
</evidence>
<dbReference type="GeneID" id="14888269"/>
<dbReference type="Gene3D" id="3.60.21.10">
    <property type="match status" value="1"/>
</dbReference>
<dbReference type="Proteomes" id="UP000014680">
    <property type="component" value="Unassembled WGS sequence"/>
</dbReference>
<dbReference type="PANTHER" id="PTHR10340:SF34">
    <property type="entry name" value="SPHINGOMYELIN PHOSPHODIESTERASE"/>
    <property type="match status" value="1"/>
</dbReference>
<evidence type="ECO:0000256" key="2">
    <source>
        <dbReference type="ARBA" id="ARBA00004613"/>
    </source>
</evidence>
<dbReference type="Pfam" id="PF00149">
    <property type="entry name" value="Metallophos"/>
    <property type="match status" value="1"/>
</dbReference>
<evidence type="ECO:0000256" key="5">
    <source>
        <dbReference type="ARBA" id="ARBA00022723"/>
    </source>
</evidence>
<keyword evidence="8" id="KW-0862">Zinc</keyword>
<evidence type="ECO:0000259" key="11">
    <source>
        <dbReference type="Pfam" id="PF00149"/>
    </source>
</evidence>
<comment type="subcellular location">
    <subcellularLocation>
        <location evidence="2">Secreted</location>
    </subcellularLocation>
</comment>
<dbReference type="GO" id="GO:0005615">
    <property type="term" value="C:extracellular space"/>
    <property type="evidence" value="ECO:0007669"/>
    <property type="project" value="TreeGrafter"/>
</dbReference>
<feature type="signal peptide" evidence="10">
    <location>
        <begin position="1"/>
        <end position="17"/>
    </location>
</feature>
<dbReference type="Pfam" id="PF19272">
    <property type="entry name" value="ASMase_C"/>
    <property type="match status" value="1"/>
</dbReference>
<dbReference type="OMA" id="VWSQTRK"/>
<dbReference type="GO" id="GO:0046872">
    <property type="term" value="F:metal ion binding"/>
    <property type="evidence" value="ECO:0007669"/>
    <property type="project" value="UniProtKB-KW"/>
</dbReference>
<feature type="chain" id="PRO_5001990793" evidence="10">
    <location>
        <begin position="18"/>
        <end position="420"/>
    </location>
</feature>
<evidence type="ECO:0000256" key="3">
    <source>
        <dbReference type="ARBA" id="ARBA00008234"/>
    </source>
</evidence>
<dbReference type="PANTHER" id="PTHR10340">
    <property type="entry name" value="SPHINGOMYELIN PHOSPHODIESTERASE"/>
    <property type="match status" value="1"/>
</dbReference>
<accession>A0A0A1U4P1</accession>
<dbReference type="InterPro" id="IPR004843">
    <property type="entry name" value="Calcineurin-like_PHP"/>
</dbReference>
<comment type="similarity">
    <text evidence="3">Belongs to the acid sphingomyelinase family.</text>
</comment>
<dbReference type="EMBL" id="KB206670">
    <property type="protein sequence ID" value="ELP89169.1"/>
    <property type="molecule type" value="Genomic_DNA"/>
</dbReference>
<keyword evidence="6 10" id="KW-0732">Signal</keyword>
<sequence>MILLFFVLFFATRGTYKAWVITDTHTDNQYSVGSAAKCFSIDCCHEDSRPRKNTENEVAGRCGNTNCYAPLDTVASSFDFINAHKDKTDVVFWLMDAVPGDVVRQSKEINKETITSVVEQMKKRMPGLRVYPVPGNHDYFLSSNWEYPPKSQWMLDHLSDLFSDWLSPTALETFKKGGYYTEIIEPGIRVISLNLVYFDTFSTHCSEYQETDPANEVAWFKDTLQNAKENNEKVMIISHECMGIRDDGTLELTPKFNEDYADIMKTYGGIVIAQLCGHTHMDAYRLLPNYTDATFPSIVNPALTTWGNLNPKFKIIEYDKDSVVNWETFMLNISECNLMESGYNWVKDYNAGETYGITRFDVEGLREWTDAMRKDESVFQTFVKHFKAEDFVCTGNCRERLLCAFTHHNEQEYIDCLTNQ</sequence>
<dbReference type="InterPro" id="IPR041805">
    <property type="entry name" value="ASMase/PPN1_MPP"/>
</dbReference>
<dbReference type="GO" id="GO:0008081">
    <property type="term" value="F:phosphoric diester hydrolase activity"/>
    <property type="evidence" value="ECO:0007669"/>
    <property type="project" value="TreeGrafter"/>
</dbReference>
<evidence type="ECO:0000313" key="14">
    <source>
        <dbReference type="Proteomes" id="UP000014680"/>
    </source>
</evidence>
<evidence type="ECO:0000256" key="8">
    <source>
        <dbReference type="ARBA" id="ARBA00022833"/>
    </source>
</evidence>
<keyword evidence="9" id="KW-0325">Glycoprotein</keyword>
<keyword evidence="7" id="KW-0378">Hydrolase</keyword>
<dbReference type="RefSeq" id="XP_004255940.1">
    <property type="nucleotide sequence ID" value="XM_004255892.1"/>
</dbReference>
<evidence type="ECO:0000256" key="1">
    <source>
        <dbReference type="ARBA" id="ARBA00001947"/>
    </source>
</evidence>
<evidence type="ECO:0000256" key="6">
    <source>
        <dbReference type="ARBA" id="ARBA00022729"/>
    </source>
</evidence>
<dbReference type="OrthoDB" id="282973at2759"/>
<keyword evidence="14" id="KW-1185">Reference proteome</keyword>
<organism evidence="13 14">
    <name type="scientific">Entamoeba invadens IP1</name>
    <dbReference type="NCBI Taxonomy" id="370355"/>
    <lineage>
        <taxon>Eukaryota</taxon>
        <taxon>Amoebozoa</taxon>
        <taxon>Evosea</taxon>
        <taxon>Archamoebae</taxon>
        <taxon>Mastigamoebida</taxon>
        <taxon>Entamoebidae</taxon>
        <taxon>Entamoeba</taxon>
    </lineage>
</organism>
<feature type="domain" description="Sphingomyelin phosphodiesterase C-terminal" evidence="12">
    <location>
        <begin position="309"/>
        <end position="419"/>
    </location>
</feature>
<dbReference type="VEuPathDB" id="AmoebaDB:EIN_485610"/>
<dbReference type="AlphaFoldDB" id="A0A0A1U4P1"/>
<comment type="cofactor">
    <cofactor evidence="1">
        <name>Zn(2+)</name>
        <dbReference type="ChEBI" id="CHEBI:29105"/>
    </cofactor>
</comment>
<evidence type="ECO:0000313" key="13">
    <source>
        <dbReference type="EMBL" id="ELP89169.1"/>
    </source>
</evidence>
<evidence type="ECO:0000256" key="4">
    <source>
        <dbReference type="ARBA" id="ARBA00022525"/>
    </source>
</evidence>
<proteinExistence type="inferred from homology"/>
<protein>
    <submittedName>
        <fullName evidence="13">Sphingomyelin phosphodiesterase, putative</fullName>
    </submittedName>
</protein>
<reference evidence="13 14" key="1">
    <citation type="submission" date="2012-10" db="EMBL/GenBank/DDBJ databases">
        <authorList>
            <person name="Zafar N."/>
            <person name="Inman J."/>
            <person name="Hall N."/>
            <person name="Lorenzi H."/>
            <person name="Caler E."/>
        </authorList>
    </citation>
    <scope>NUCLEOTIDE SEQUENCE [LARGE SCALE GENOMIC DNA]</scope>
    <source>
        <strain evidence="13 14">IP1</strain>
    </source>
</reference>
<keyword evidence="5" id="KW-0479">Metal-binding</keyword>
<gene>
    <name evidence="13" type="ORF">EIN_485610</name>
</gene>
<feature type="domain" description="Calcineurin-like phosphoesterase" evidence="11">
    <location>
        <begin position="17"/>
        <end position="281"/>
    </location>
</feature>
<dbReference type="KEGG" id="eiv:EIN_485610"/>
<dbReference type="SUPFAM" id="SSF56300">
    <property type="entry name" value="Metallo-dependent phosphatases"/>
    <property type="match status" value="1"/>
</dbReference>
<name>A0A0A1U4P1_ENTIV</name>
<dbReference type="InterPro" id="IPR029052">
    <property type="entry name" value="Metallo-depent_PP-like"/>
</dbReference>
<evidence type="ECO:0000256" key="7">
    <source>
        <dbReference type="ARBA" id="ARBA00022801"/>
    </source>
</evidence>